<gene>
    <name evidence="2" type="ORF">RGQ29_001448</name>
</gene>
<dbReference type="Gene3D" id="1.10.600.10">
    <property type="entry name" value="Farnesyl Diphosphate Synthase"/>
    <property type="match status" value="1"/>
</dbReference>
<organism evidence="2 3">
    <name type="scientific">Quercus rubra</name>
    <name type="common">Northern red oak</name>
    <name type="synonym">Quercus borealis</name>
    <dbReference type="NCBI Taxonomy" id="3512"/>
    <lineage>
        <taxon>Eukaryota</taxon>
        <taxon>Viridiplantae</taxon>
        <taxon>Streptophyta</taxon>
        <taxon>Embryophyta</taxon>
        <taxon>Tracheophyta</taxon>
        <taxon>Spermatophyta</taxon>
        <taxon>Magnoliopsida</taxon>
        <taxon>eudicotyledons</taxon>
        <taxon>Gunneridae</taxon>
        <taxon>Pentapetalae</taxon>
        <taxon>rosids</taxon>
        <taxon>fabids</taxon>
        <taxon>Fagales</taxon>
        <taxon>Fagaceae</taxon>
        <taxon>Quercus</taxon>
    </lineage>
</organism>
<evidence type="ECO:0000256" key="1">
    <source>
        <dbReference type="ARBA" id="ARBA00022842"/>
    </source>
</evidence>
<dbReference type="GO" id="GO:0016102">
    <property type="term" value="P:diterpenoid biosynthetic process"/>
    <property type="evidence" value="ECO:0007669"/>
    <property type="project" value="TreeGrafter"/>
</dbReference>
<dbReference type="AlphaFoldDB" id="A0AAN7GIW5"/>
<dbReference type="PANTHER" id="PTHR31739">
    <property type="entry name" value="ENT-COPALYL DIPHOSPHATE SYNTHASE, CHLOROPLASTIC"/>
    <property type="match status" value="1"/>
</dbReference>
<sequence length="238" mass="27820">MINESGIYLDNLVSEIASKYFQQEGRDVTKNLQKIWYETFFSWLAESKWTSMTFIATHTIFLPASCFLKPRLPDSKLKPVQYENISKLSWLLLVYNPEADIEEEIAFTREILDQNKNKYLLKHVLMDGFFDFPKSCNHLHLSCMKVFQIFFNSSNGYDSKTEMLEDIKKAIYIPLEVETSKPVKPLPLYSGAKMIYPTMNYQFKPSFKYFREGGVGGALRNYGHGKMFMLPKIRFSFP</sequence>
<dbReference type="GO" id="GO:0000287">
    <property type="term" value="F:magnesium ion binding"/>
    <property type="evidence" value="ECO:0007669"/>
    <property type="project" value="TreeGrafter"/>
</dbReference>
<dbReference type="EMBL" id="JAXUIC010000001">
    <property type="protein sequence ID" value="KAK4607604.1"/>
    <property type="molecule type" value="Genomic_DNA"/>
</dbReference>
<dbReference type="SUPFAM" id="SSF48576">
    <property type="entry name" value="Terpenoid synthases"/>
    <property type="match status" value="1"/>
</dbReference>
<dbReference type="GO" id="GO:0010333">
    <property type="term" value="F:terpene synthase activity"/>
    <property type="evidence" value="ECO:0007669"/>
    <property type="project" value="InterPro"/>
</dbReference>
<dbReference type="Proteomes" id="UP001324115">
    <property type="component" value="Unassembled WGS sequence"/>
</dbReference>
<dbReference type="InterPro" id="IPR008949">
    <property type="entry name" value="Isoprenoid_synthase_dom_sf"/>
</dbReference>
<evidence type="ECO:0000313" key="2">
    <source>
        <dbReference type="EMBL" id="KAK4607604.1"/>
    </source>
</evidence>
<reference evidence="2 3" key="1">
    <citation type="journal article" date="2023" name="G3 (Bethesda)">
        <title>A haplotype-resolved chromosome-scale genome for Quercus rubra L. provides insights into the genetics of adaptive traits for red oak species.</title>
        <authorList>
            <person name="Kapoor B."/>
            <person name="Jenkins J."/>
            <person name="Schmutz J."/>
            <person name="Zhebentyayeva T."/>
            <person name="Kuelheim C."/>
            <person name="Coggeshall M."/>
            <person name="Heim C."/>
            <person name="Lasky J.R."/>
            <person name="Leites L."/>
            <person name="Islam-Faridi N."/>
            <person name="Romero-Severson J."/>
            <person name="DeLeo V.L."/>
            <person name="Lucas S.M."/>
            <person name="Lazic D."/>
            <person name="Gailing O."/>
            <person name="Carlson J."/>
            <person name="Staton M."/>
        </authorList>
    </citation>
    <scope>NUCLEOTIDE SEQUENCE [LARGE SCALE GENOMIC DNA]</scope>
    <source>
        <strain evidence="2">Pseudo-F2</strain>
    </source>
</reference>
<dbReference type="PANTHER" id="PTHR31739:SF25">
    <property type="entry name" value="(E,E)-GERANYLLINALOOL SYNTHASE"/>
    <property type="match status" value="1"/>
</dbReference>
<comment type="caution">
    <text evidence="2">The sequence shown here is derived from an EMBL/GenBank/DDBJ whole genome shotgun (WGS) entry which is preliminary data.</text>
</comment>
<accession>A0AAN7GIW5</accession>
<keyword evidence="3" id="KW-1185">Reference proteome</keyword>
<dbReference type="InterPro" id="IPR050148">
    <property type="entry name" value="Terpene_synthase-like"/>
</dbReference>
<proteinExistence type="predicted"/>
<keyword evidence="1" id="KW-0460">Magnesium</keyword>
<evidence type="ECO:0000313" key="3">
    <source>
        <dbReference type="Proteomes" id="UP001324115"/>
    </source>
</evidence>
<protein>
    <submittedName>
        <fullName evidence="2">Uncharacterized protein</fullName>
    </submittedName>
</protein>
<name>A0AAN7GIW5_QUERU</name>